<evidence type="ECO:0000256" key="14">
    <source>
        <dbReference type="ARBA" id="ARBA00061574"/>
    </source>
</evidence>
<evidence type="ECO:0000259" key="17">
    <source>
        <dbReference type="PROSITE" id="PS51918"/>
    </source>
</evidence>
<dbReference type="InterPro" id="IPR058240">
    <property type="entry name" value="rSAM_sf"/>
</dbReference>
<dbReference type="InterPro" id="IPR007197">
    <property type="entry name" value="rSAM"/>
</dbReference>
<evidence type="ECO:0000256" key="1">
    <source>
        <dbReference type="ARBA" id="ARBA00001966"/>
    </source>
</evidence>
<dbReference type="SFLD" id="SFLDF00295">
    <property type="entry name" value="threonylcarbamoyladenosine_tRN"/>
    <property type="match status" value="1"/>
</dbReference>
<dbReference type="SFLD" id="SFLDS00029">
    <property type="entry name" value="Radical_SAM"/>
    <property type="match status" value="1"/>
</dbReference>
<feature type="domain" description="MTTase N-terminal" evidence="16">
    <location>
        <begin position="4"/>
        <end position="116"/>
    </location>
</feature>
<evidence type="ECO:0000259" key="16">
    <source>
        <dbReference type="PROSITE" id="PS51449"/>
    </source>
</evidence>
<dbReference type="PROSITE" id="PS01278">
    <property type="entry name" value="MTTASE_RADICAL"/>
    <property type="match status" value="1"/>
</dbReference>
<keyword evidence="7" id="KW-0949">S-adenosyl-L-methionine</keyword>
<dbReference type="InterPro" id="IPR006638">
    <property type="entry name" value="Elp3/MiaA/NifB-like_rSAM"/>
</dbReference>
<dbReference type="InterPro" id="IPR034557">
    <property type="entry name" value="ThrcA_tRNA_MEthiotransferase"/>
</dbReference>
<dbReference type="InterPro" id="IPR013848">
    <property type="entry name" value="Methylthiotransferase_N"/>
</dbReference>
<keyword evidence="19" id="KW-1185">Reference proteome</keyword>
<keyword evidence="10" id="KW-0408">Iron</keyword>
<evidence type="ECO:0000313" key="19">
    <source>
        <dbReference type="Proteomes" id="UP000199230"/>
    </source>
</evidence>
<dbReference type="FunFam" id="3.40.50.12160:FF:000004">
    <property type="entry name" value="Threonylcarbamoyladenosine tRNA methylthiotransferase MtaB"/>
    <property type="match status" value="1"/>
</dbReference>
<dbReference type="GO" id="GO:0046872">
    <property type="term" value="F:metal ion binding"/>
    <property type="evidence" value="ECO:0007669"/>
    <property type="project" value="UniProtKB-KW"/>
</dbReference>
<comment type="similarity">
    <text evidence="14">Belongs to the methylthiotransferase family. MtaB subfamily.</text>
</comment>
<evidence type="ECO:0000256" key="13">
    <source>
        <dbReference type="ARBA" id="ARBA00051661"/>
    </source>
</evidence>
<evidence type="ECO:0000256" key="10">
    <source>
        <dbReference type="ARBA" id="ARBA00023004"/>
    </source>
</evidence>
<dbReference type="GO" id="GO:0035598">
    <property type="term" value="F:tRNA (N(6)-L-threonylcarbamoyladenosine(37)-C(2))-methylthiotransferase activity"/>
    <property type="evidence" value="ECO:0007669"/>
    <property type="project" value="UniProtKB-EC"/>
</dbReference>
<dbReference type="RefSeq" id="WP_242869995.1">
    <property type="nucleotide sequence ID" value="NZ_FNPV01000001.1"/>
</dbReference>
<keyword evidence="8" id="KW-0819">tRNA processing</keyword>
<dbReference type="GO" id="GO:0051539">
    <property type="term" value="F:4 iron, 4 sulfur cluster binding"/>
    <property type="evidence" value="ECO:0007669"/>
    <property type="project" value="UniProtKB-KW"/>
</dbReference>
<keyword evidence="6 18" id="KW-0808">Transferase</keyword>
<dbReference type="Pfam" id="PF00919">
    <property type="entry name" value="UPF0004"/>
    <property type="match status" value="1"/>
</dbReference>
<keyword evidence="11" id="KW-0411">Iron-sulfur</keyword>
<evidence type="ECO:0000256" key="11">
    <source>
        <dbReference type="ARBA" id="ARBA00023014"/>
    </source>
</evidence>
<feature type="domain" description="Radical SAM core" evidence="17">
    <location>
        <begin position="141"/>
        <end position="371"/>
    </location>
</feature>
<dbReference type="SFLD" id="SFLDG01061">
    <property type="entry name" value="methylthiotransferase"/>
    <property type="match status" value="1"/>
</dbReference>
<evidence type="ECO:0000256" key="3">
    <source>
        <dbReference type="ARBA" id="ARBA00013273"/>
    </source>
</evidence>
<evidence type="ECO:0000256" key="12">
    <source>
        <dbReference type="ARBA" id="ARBA00031213"/>
    </source>
</evidence>
<evidence type="ECO:0000256" key="6">
    <source>
        <dbReference type="ARBA" id="ARBA00022679"/>
    </source>
</evidence>
<sequence length="443" mass="51013">MKMNTVAISTLGCKVNQYETQAMLEMFEKKGYQVVGEKEKADVFVINTCTVTNTGDRKSRQLIRRALKNNPEAIIAVVGCYSQLEPDEIQGIKGVHVVLGTQNRSKIVEAVEEAAGKARPSIHVEDYQQQHQYEPIGIDNQIDKTRAYVKIQDGCDQYCSYCIIPYARGPVRSREEKEILHEITKLVQNGYQEIVLTGIHLTSYGKDRKEPEALFPLIEKINAIPDLLRIRLGSLDPFWFKEDTIKKLMQLEKLCPHFHLSLQSGSDEVLKKMARKYTTKDYWKIVNEIRRWNRNAAITTDIITGFPGETDADFHQTCQFIKDIEFSQVHIFKYSPRRGTKAAKDPNQISDKEKNRRSEILHEIVRKSRLQYMEKFMNQQVNVLFERGGTEDEEWMVGHTAEYLQVKALLSADNIKKTIPVTVVDIKNDFLIGSPVKNREKSR</sequence>
<evidence type="ECO:0000256" key="7">
    <source>
        <dbReference type="ARBA" id="ARBA00022691"/>
    </source>
</evidence>
<dbReference type="Proteomes" id="UP000199230">
    <property type="component" value="Unassembled WGS sequence"/>
</dbReference>
<evidence type="ECO:0000256" key="9">
    <source>
        <dbReference type="ARBA" id="ARBA00022723"/>
    </source>
</evidence>
<comment type="catalytic activity">
    <reaction evidence="13">
        <text>N(6)-L-threonylcarbamoyladenosine(37) in tRNA + (sulfur carrier)-SH + AH2 + 2 S-adenosyl-L-methionine = 2-methylsulfanyl-N(6)-L-threonylcarbamoyladenosine(37) in tRNA + (sulfur carrier)-H + 5'-deoxyadenosine + L-methionine + A + S-adenosyl-L-homocysteine + 2 H(+)</text>
        <dbReference type="Rhea" id="RHEA:37075"/>
        <dbReference type="Rhea" id="RHEA-COMP:10163"/>
        <dbReference type="Rhea" id="RHEA-COMP:11092"/>
        <dbReference type="Rhea" id="RHEA-COMP:14737"/>
        <dbReference type="Rhea" id="RHEA-COMP:14739"/>
        <dbReference type="ChEBI" id="CHEBI:13193"/>
        <dbReference type="ChEBI" id="CHEBI:15378"/>
        <dbReference type="ChEBI" id="CHEBI:17319"/>
        <dbReference type="ChEBI" id="CHEBI:17499"/>
        <dbReference type="ChEBI" id="CHEBI:29917"/>
        <dbReference type="ChEBI" id="CHEBI:57844"/>
        <dbReference type="ChEBI" id="CHEBI:57856"/>
        <dbReference type="ChEBI" id="CHEBI:59789"/>
        <dbReference type="ChEBI" id="CHEBI:64428"/>
        <dbReference type="ChEBI" id="CHEBI:74418"/>
        <dbReference type="ChEBI" id="CHEBI:74420"/>
        <dbReference type="EC" id="2.8.4.5"/>
    </reaction>
</comment>
<comment type="cofactor">
    <cofactor evidence="1">
        <name>[4Fe-4S] cluster</name>
        <dbReference type="ChEBI" id="CHEBI:49883"/>
    </cofactor>
</comment>
<evidence type="ECO:0000256" key="15">
    <source>
        <dbReference type="ARBA" id="ARBA00069898"/>
    </source>
</evidence>
<dbReference type="PROSITE" id="PS51449">
    <property type="entry name" value="MTTASE_N"/>
    <property type="match status" value="1"/>
</dbReference>
<dbReference type="EMBL" id="FNPV01000001">
    <property type="protein sequence ID" value="SDY30915.1"/>
    <property type="molecule type" value="Genomic_DNA"/>
</dbReference>
<reference evidence="18 19" key="1">
    <citation type="submission" date="2016-10" db="EMBL/GenBank/DDBJ databases">
        <authorList>
            <person name="de Groot N.N."/>
        </authorList>
    </citation>
    <scope>NUCLEOTIDE SEQUENCE [LARGE SCALE GENOMIC DNA]</scope>
    <source>
        <strain evidence="18 19">APO</strain>
    </source>
</reference>
<dbReference type="SMART" id="SM00729">
    <property type="entry name" value="Elp3"/>
    <property type="match status" value="1"/>
</dbReference>
<dbReference type="InterPro" id="IPR006467">
    <property type="entry name" value="MiaB-like_bact"/>
</dbReference>
<proteinExistence type="inferred from homology"/>
<dbReference type="STRING" id="159292.SAMN05192546_101279"/>
<gene>
    <name evidence="18" type="ORF">SAMN05192546_101279</name>
</gene>
<dbReference type="InterPro" id="IPR038135">
    <property type="entry name" value="Methylthiotransferase_N_sf"/>
</dbReference>
<dbReference type="SUPFAM" id="SSF102114">
    <property type="entry name" value="Radical SAM enzymes"/>
    <property type="match status" value="1"/>
</dbReference>
<evidence type="ECO:0000256" key="2">
    <source>
        <dbReference type="ARBA" id="ARBA00002399"/>
    </source>
</evidence>
<dbReference type="PANTHER" id="PTHR11918:SF45">
    <property type="entry name" value="THREONYLCARBAMOYLADENOSINE TRNA METHYLTHIOTRANSFERASE"/>
    <property type="match status" value="1"/>
</dbReference>
<dbReference type="InterPro" id="IPR023404">
    <property type="entry name" value="rSAM_horseshoe"/>
</dbReference>
<dbReference type="SFLD" id="SFLDG01082">
    <property type="entry name" value="B12-binding_domain_containing"/>
    <property type="match status" value="1"/>
</dbReference>
<dbReference type="InterPro" id="IPR005839">
    <property type="entry name" value="Methylthiotransferase"/>
</dbReference>
<dbReference type="NCBIfam" id="TIGR00089">
    <property type="entry name" value="MiaB/RimO family radical SAM methylthiotransferase"/>
    <property type="match status" value="1"/>
</dbReference>
<keyword evidence="9" id="KW-0479">Metal-binding</keyword>
<dbReference type="Pfam" id="PF04055">
    <property type="entry name" value="Radical_SAM"/>
    <property type="match status" value="1"/>
</dbReference>
<protein>
    <recommendedName>
        <fullName evidence="15">Threonylcarbamoyladenosine tRNA methylthiotransferase MtaB</fullName>
        <ecNumber evidence="3">2.8.4.5</ecNumber>
    </recommendedName>
    <alternativeName>
        <fullName evidence="12">tRNA-t(6)A37 methylthiotransferase</fullName>
    </alternativeName>
</protein>
<accession>A0A1H3IUB6</accession>
<dbReference type="PANTHER" id="PTHR11918">
    <property type="entry name" value="RADICAL SAM PROTEINS"/>
    <property type="match status" value="1"/>
</dbReference>
<evidence type="ECO:0000256" key="4">
    <source>
        <dbReference type="ARBA" id="ARBA00022485"/>
    </source>
</evidence>
<dbReference type="EC" id="2.8.4.5" evidence="3"/>
<dbReference type="FunFam" id="3.80.30.20:FF:000001">
    <property type="entry name" value="tRNA-2-methylthio-N(6)-dimethylallyladenosine synthase 2"/>
    <property type="match status" value="1"/>
</dbReference>
<evidence type="ECO:0000256" key="5">
    <source>
        <dbReference type="ARBA" id="ARBA00022490"/>
    </source>
</evidence>
<dbReference type="NCBIfam" id="TIGR01579">
    <property type="entry name" value="MiaB-like-C"/>
    <property type="match status" value="1"/>
</dbReference>
<dbReference type="AlphaFoldDB" id="A0A1H3IUB6"/>
<dbReference type="Gene3D" id="3.80.30.20">
    <property type="entry name" value="tm_1862 like domain"/>
    <property type="match status" value="1"/>
</dbReference>
<dbReference type="InterPro" id="IPR020612">
    <property type="entry name" value="Methylthiotransferase_CS"/>
</dbReference>
<name>A0A1H3IUB6_9FIRM</name>
<evidence type="ECO:0000313" key="18">
    <source>
        <dbReference type="EMBL" id="SDY30915.1"/>
    </source>
</evidence>
<evidence type="ECO:0000256" key="8">
    <source>
        <dbReference type="ARBA" id="ARBA00022694"/>
    </source>
</evidence>
<dbReference type="Gene3D" id="3.40.50.12160">
    <property type="entry name" value="Methylthiotransferase, N-terminal domain"/>
    <property type="match status" value="1"/>
</dbReference>
<dbReference type="CDD" id="cd01335">
    <property type="entry name" value="Radical_SAM"/>
    <property type="match status" value="1"/>
</dbReference>
<keyword evidence="4" id="KW-0004">4Fe-4S</keyword>
<keyword evidence="5" id="KW-0963">Cytoplasm</keyword>
<organism evidence="18 19">
    <name type="scientific">Tindallia californiensis</name>
    <dbReference type="NCBI Taxonomy" id="159292"/>
    <lineage>
        <taxon>Bacteria</taxon>
        <taxon>Bacillati</taxon>
        <taxon>Bacillota</taxon>
        <taxon>Clostridia</taxon>
        <taxon>Peptostreptococcales</taxon>
        <taxon>Tindalliaceae</taxon>
        <taxon>Tindallia</taxon>
    </lineage>
</organism>
<comment type="function">
    <text evidence="2">Catalyzes the methylthiolation of N6-threonylcarbamoyladenosine (t(6)A), leading to the formation of 2-methylthio-N6-threonylcarbamoyladenosine (ms(2)t(6)A) at position 37 in tRNAs that read codons beginning with adenine.</text>
</comment>
<dbReference type="PROSITE" id="PS51918">
    <property type="entry name" value="RADICAL_SAM"/>
    <property type="match status" value="1"/>
</dbReference>